<sequence length="249" mass="27867">MQPAFFSLIMITVHVSVPVDCTPRLRDPEHLLPHQQSSFKAAAAHADTAAGTSRFYLELSGTMKKGIYRNLFVILPVRTAASNFVSIFDLRRKRFLCTDSKGELYKSRQRDTEDCLFQRIWLDVANHRDVFYSINGGRLLELKGAELRVAYQEPPEASSALVERLLGPLVKRQRRSEAVNPSDPLRSHSHPSPSAKNHTDADHQQPDQDQAGAVSKETITSCDDPLRVLQPNGPVSPVKTNIADRAEQE</sequence>
<feature type="region of interest" description="Disordered" evidence="1">
    <location>
        <begin position="173"/>
        <end position="249"/>
    </location>
</feature>
<reference evidence="3 4" key="1">
    <citation type="journal article" date="2024" name="Genome Biol. Evol.">
        <title>Chromosome-level genome assembly of the viviparous eelpout Zoarces viviparus.</title>
        <authorList>
            <person name="Fuhrmann N."/>
            <person name="Brasseur M.V."/>
            <person name="Bakowski C.E."/>
            <person name="Podsiadlowski L."/>
            <person name="Prost S."/>
            <person name="Krehenwinkel H."/>
            <person name="Mayer C."/>
        </authorList>
    </citation>
    <scope>NUCLEOTIDE SEQUENCE [LARGE SCALE GENOMIC DNA]</scope>
    <source>
        <strain evidence="3">NO-MEL_2022_Ind0_liver</strain>
    </source>
</reference>
<proteinExistence type="predicted"/>
<evidence type="ECO:0000256" key="1">
    <source>
        <dbReference type="SAM" id="MobiDB-lite"/>
    </source>
</evidence>
<dbReference type="InterPro" id="IPR008996">
    <property type="entry name" value="IL1/FGF"/>
</dbReference>
<evidence type="ECO:0000313" key="4">
    <source>
        <dbReference type="Proteomes" id="UP001488805"/>
    </source>
</evidence>
<dbReference type="Proteomes" id="UP001488805">
    <property type="component" value="Unassembled WGS sequence"/>
</dbReference>
<name>A0AAW1E3Q4_ZOAVI</name>
<evidence type="ECO:0000313" key="3">
    <source>
        <dbReference type="EMBL" id="KAK9517025.1"/>
    </source>
</evidence>
<comment type="caution">
    <text evidence="3">The sequence shown here is derived from an EMBL/GenBank/DDBJ whole genome shotgun (WGS) entry which is preliminary data.</text>
</comment>
<dbReference type="SUPFAM" id="SSF50353">
    <property type="entry name" value="Cytokine"/>
    <property type="match status" value="1"/>
</dbReference>
<evidence type="ECO:0000256" key="2">
    <source>
        <dbReference type="SAM" id="SignalP"/>
    </source>
</evidence>
<organism evidence="3 4">
    <name type="scientific">Zoarces viviparus</name>
    <name type="common">Viviparous eelpout</name>
    <name type="synonym">Blennius viviparus</name>
    <dbReference type="NCBI Taxonomy" id="48416"/>
    <lineage>
        <taxon>Eukaryota</taxon>
        <taxon>Metazoa</taxon>
        <taxon>Chordata</taxon>
        <taxon>Craniata</taxon>
        <taxon>Vertebrata</taxon>
        <taxon>Euteleostomi</taxon>
        <taxon>Actinopterygii</taxon>
        <taxon>Neopterygii</taxon>
        <taxon>Teleostei</taxon>
        <taxon>Neoteleostei</taxon>
        <taxon>Acanthomorphata</taxon>
        <taxon>Eupercaria</taxon>
        <taxon>Perciformes</taxon>
        <taxon>Cottioidei</taxon>
        <taxon>Zoarcales</taxon>
        <taxon>Zoarcidae</taxon>
        <taxon>Zoarcinae</taxon>
        <taxon>Zoarces</taxon>
    </lineage>
</organism>
<evidence type="ECO:0008006" key="5">
    <source>
        <dbReference type="Google" id="ProtNLM"/>
    </source>
</evidence>
<feature type="signal peptide" evidence="2">
    <location>
        <begin position="1"/>
        <end position="21"/>
    </location>
</feature>
<gene>
    <name evidence="3" type="ORF">VZT92_024921</name>
</gene>
<keyword evidence="2" id="KW-0732">Signal</keyword>
<feature type="compositionally biased region" description="Basic and acidic residues" evidence="1">
    <location>
        <begin position="197"/>
        <end position="206"/>
    </location>
</feature>
<dbReference type="EMBL" id="JBCEZU010000575">
    <property type="protein sequence ID" value="KAK9517025.1"/>
    <property type="molecule type" value="Genomic_DNA"/>
</dbReference>
<dbReference type="AlphaFoldDB" id="A0AAW1E3Q4"/>
<keyword evidence="4" id="KW-1185">Reference proteome</keyword>
<protein>
    <recommendedName>
        <fullName evidence="5">Fibroblast growth factor 23</fullName>
    </recommendedName>
</protein>
<accession>A0AAW1E3Q4</accession>
<dbReference type="Gene3D" id="2.80.10.50">
    <property type="match status" value="1"/>
</dbReference>
<feature type="chain" id="PRO_5043878296" description="Fibroblast growth factor 23" evidence="2">
    <location>
        <begin position="22"/>
        <end position="249"/>
    </location>
</feature>